<keyword evidence="4" id="KW-1185">Reference proteome</keyword>
<keyword evidence="2" id="KW-1133">Transmembrane helix</keyword>
<name>A0AAD5KCK9_9FUNG</name>
<evidence type="ECO:0000313" key="4">
    <source>
        <dbReference type="Proteomes" id="UP001209540"/>
    </source>
</evidence>
<feature type="transmembrane region" description="Helical" evidence="2">
    <location>
        <begin position="32"/>
        <end position="52"/>
    </location>
</feature>
<feature type="transmembrane region" description="Helical" evidence="2">
    <location>
        <begin position="7"/>
        <end position="26"/>
    </location>
</feature>
<dbReference type="AlphaFoldDB" id="A0AAD5KCK9"/>
<sequence length="272" mass="30744">MLRHLAGLLIMMVVQVGIPLALYYGLRNQIGVVYALVISGIPPFLWVIFEFIRKRRVDALGVIIALSFILSGVISIVSGDARAALIRDGAVGAVIGGFFLITLIPINTSWLVLRPLTHIIGEQMFAGIQYQWTDRDGNERTQSIVEWQFENIRFFRWSMRLQTLAWGVLLILELVACVLFVEITDMSTDDIVKYNNIINGVVIGVMVTVSTTAGWYARKLVKEVGKKWTEENDFTDKFQGQQQTQQHQELEQNKHQSDDGYGYDNIHVGNIV</sequence>
<dbReference type="Proteomes" id="UP001209540">
    <property type="component" value="Unassembled WGS sequence"/>
</dbReference>
<evidence type="ECO:0000256" key="1">
    <source>
        <dbReference type="SAM" id="MobiDB-lite"/>
    </source>
</evidence>
<feature type="compositionally biased region" description="Basic and acidic residues" evidence="1">
    <location>
        <begin position="248"/>
        <end position="258"/>
    </location>
</feature>
<keyword evidence="2" id="KW-0812">Transmembrane</keyword>
<proteinExistence type="predicted"/>
<evidence type="ECO:0000256" key="2">
    <source>
        <dbReference type="SAM" id="Phobius"/>
    </source>
</evidence>
<feature type="transmembrane region" description="Helical" evidence="2">
    <location>
        <begin position="59"/>
        <end position="78"/>
    </location>
</feature>
<accession>A0AAD5KCK9</accession>
<keyword evidence="2" id="KW-0472">Membrane</keyword>
<reference evidence="3" key="1">
    <citation type="journal article" date="2022" name="IScience">
        <title>Evolution of zygomycete secretomes and the origins of terrestrial fungal ecologies.</title>
        <authorList>
            <person name="Chang Y."/>
            <person name="Wang Y."/>
            <person name="Mondo S."/>
            <person name="Ahrendt S."/>
            <person name="Andreopoulos W."/>
            <person name="Barry K."/>
            <person name="Beard J."/>
            <person name="Benny G.L."/>
            <person name="Blankenship S."/>
            <person name="Bonito G."/>
            <person name="Cuomo C."/>
            <person name="Desiro A."/>
            <person name="Gervers K.A."/>
            <person name="Hundley H."/>
            <person name="Kuo A."/>
            <person name="LaButti K."/>
            <person name="Lang B.F."/>
            <person name="Lipzen A."/>
            <person name="O'Donnell K."/>
            <person name="Pangilinan J."/>
            <person name="Reynolds N."/>
            <person name="Sandor L."/>
            <person name="Smith M.E."/>
            <person name="Tsang A."/>
            <person name="Grigoriev I.V."/>
            <person name="Stajich J.E."/>
            <person name="Spatafora J.W."/>
        </authorList>
    </citation>
    <scope>NUCLEOTIDE SEQUENCE</scope>
    <source>
        <strain evidence="3">RSA 2281</strain>
    </source>
</reference>
<comment type="caution">
    <text evidence="3">The sequence shown here is derived from an EMBL/GenBank/DDBJ whole genome shotgun (WGS) entry which is preliminary data.</text>
</comment>
<feature type="transmembrane region" description="Helical" evidence="2">
    <location>
        <begin position="196"/>
        <end position="217"/>
    </location>
</feature>
<organism evidence="3 4">
    <name type="scientific">Phascolomyces articulosus</name>
    <dbReference type="NCBI Taxonomy" id="60185"/>
    <lineage>
        <taxon>Eukaryota</taxon>
        <taxon>Fungi</taxon>
        <taxon>Fungi incertae sedis</taxon>
        <taxon>Mucoromycota</taxon>
        <taxon>Mucoromycotina</taxon>
        <taxon>Mucoromycetes</taxon>
        <taxon>Mucorales</taxon>
        <taxon>Lichtheimiaceae</taxon>
        <taxon>Phascolomyces</taxon>
    </lineage>
</organism>
<dbReference type="NCBIfam" id="NF041646">
    <property type="entry name" value="VC0807_fam"/>
    <property type="match status" value="1"/>
</dbReference>
<feature type="region of interest" description="Disordered" evidence="1">
    <location>
        <begin position="238"/>
        <end position="264"/>
    </location>
</feature>
<feature type="transmembrane region" description="Helical" evidence="2">
    <location>
        <begin position="90"/>
        <end position="113"/>
    </location>
</feature>
<evidence type="ECO:0000313" key="3">
    <source>
        <dbReference type="EMBL" id="KAI9278756.1"/>
    </source>
</evidence>
<dbReference type="EMBL" id="JAIXMP010000001">
    <property type="protein sequence ID" value="KAI9278756.1"/>
    <property type="molecule type" value="Genomic_DNA"/>
</dbReference>
<reference evidence="3" key="2">
    <citation type="submission" date="2023-02" db="EMBL/GenBank/DDBJ databases">
        <authorList>
            <consortium name="DOE Joint Genome Institute"/>
            <person name="Mondo S.J."/>
            <person name="Chang Y."/>
            <person name="Wang Y."/>
            <person name="Ahrendt S."/>
            <person name="Andreopoulos W."/>
            <person name="Barry K."/>
            <person name="Beard J."/>
            <person name="Benny G.L."/>
            <person name="Blankenship S."/>
            <person name="Bonito G."/>
            <person name="Cuomo C."/>
            <person name="Desiro A."/>
            <person name="Gervers K.A."/>
            <person name="Hundley H."/>
            <person name="Kuo A."/>
            <person name="LaButti K."/>
            <person name="Lang B.F."/>
            <person name="Lipzen A."/>
            <person name="O'Donnell K."/>
            <person name="Pangilinan J."/>
            <person name="Reynolds N."/>
            <person name="Sandor L."/>
            <person name="Smith M.W."/>
            <person name="Tsang A."/>
            <person name="Grigoriev I.V."/>
            <person name="Stajich J.E."/>
            <person name="Spatafora J.W."/>
        </authorList>
    </citation>
    <scope>NUCLEOTIDE SEQUENCE</scope>
    <source>
        <strain evidence="3">RSA 2281</strain>
    </source>
</reference>
<feature type="transmembrane region" description="Helical" evidence="2">
    <location>
        <begin position="163"/>
        <end position="184"/>
    </location>
</feature>
<protein>
    <submittedName>
        <fullName evidence="3">Uncharacterized protein</fullName>
    </submittedName>
</protein>
<gene>
    <name evidence="3" type="ORF">BDA99DRAFT_429083</name>
</gene>